<dbReference type="Proteomes" id="UP001498421">
    <property type="component" value="Unassembled WGS sequence"/>
</dbReference>
<reference evidence="1 2" key="1">
    <citation type="journal article" date="2025" name="Microbiol. Resour. Announc.">
        <title>Draft genome sequences for Neonectria magnoliae and Neonectria punicea, canker pathogens of Liriodendron tulipifera and Acer saccharum in West Virginia.</title>
        <authorList>
            <person name="Petronek H.M."/>
            <person name="Kasson M.T."/>
            <person name="Metheny A.M."/>
            <person name="Stauder C.M."/>
            <person name="Lovett B."/>
            <person name="Lynch S.C."/>
            <person name="Garnas J.R."/>
            <person name="Kasson L.R."/>
            <person name="Stajich J.E."/>
        </authorList>
    </citation>
    <scope>NUCLEOTIDE SEQUENCE [LARGE SCALE GENOMIC DNA]</scope>
    <source>
        <strain evidence="1 2">NRRL 64651</strain>
    </source>
</reference>
<protein>
    <submittedName>
        <fullName evidence="1">Uncharacterized protein</fullName>
    </submittedName>
</protein>
<proteinExistence type="predicted"/>
<comment type="caution">
    <text evidence="1">The sequence shown here is derived from an EMBL/GenBank/DDBJ whole genome shotgun (WGS) entry which is preliminary data.</text>
</comment>
<sequence length="683" mass="77858">MAAQQEPPVGESSTPLLTKCRTLAKDDPNAFLSYLRTEMDRGGTEAEELLSQAAELKKIKGLCEKGARRPLSQSYLPTARLRFLYRRYMLEDEWFPFIELEKPLTSSEGVGPWAFLQTHFGVMTTDGLDFYLHLLFYIRLHNWSESMEIEYPRRVLELYLRIHAECRSSSDFPTARQRVRTMFETHKLVLTVGSWTKPSQCLQNSSIHLPLKVVVLPPPKSWDATDAECAELTHFYHDTLGIPSTYSWTDLLDHLEGDQAKGAFQSNLPAFYSALDEMVPRLSDQDVKDLRKAFDNKSYIGLVNGTAVTWYKLVDCVWAPGLNFPGKLDLSEHYPKLESFFAGFLKIPKYDCGVVYKELINLDADQISVSTLKDMLWSLNAALPEYGHLMDAGKLLERPVLPIKDTNGQVNLCSVETEYFIPDREFLQQQFSDKVRMLDFTPHEIWLLEPLILWASIEHLYLSWNVGVATYRSRAPVEPIANISAARALGLLRIASHFRSPRVQTADERATVLRKLQQSQFFQAEEMYLRLFLSTNDSVIEVDEIETDLHIEESDDRLRIYLPHDEEAHEFCLISRLPRRLVGWMMTDPASEEVRAVDEVAVSLVKSILRARDTLVPAVLDAEGVVKAEDLGPTKREKSRHYGSWPSCVEFGSGSATTDVFGKEETHIPLEQLRLTDVTAKSP</sequence>
<dbReference type="EMBL" id="JAZAVK010000015">
    <property type="protein sequence ID" value="KAK7430994.1"/>
    <property type="molecule type" value="Genomic_DNA"/>
</dbReference>
<keyword evidence="2" id="KW-1185">Reference proteome</keyword>
<name>A0ABR1ICL5_9HYPO</name>
<evidence type="ECO:0000313" key="2">
    <source>
        <dbReference type="Proteomes" id="UP001498421"/>
    </source>
</evidence>
<organism evidence="1 2">
    <name type="scientific">Neonectria magnoliae</name>
    <dbReference type="NCBI Taxonomy" id="2732573"/>
    <lineage>
        <taxon>Eukaryota</taxon>
        <taxon>Fungi</taxon>
        <taxon>Dikarya</taxon>
        <taxon>Ascomycota</taxon>
        <taxon>Pezizomycotina</taxon>
        <taxon>Sordariomycetes</taxon>
        <taxon>Hypocreomycetidae</taxon>
        <taxon>Hypocreales</taxon>
        <taxon>Nectriaceae</taxon>
        <taxon>Neonectria</taxon>
    </lineage>
</organism>
<gene>
    <name evidence="1" type="ORF">QQZ08_002524</name>
</gene>
<accession>A0ABR1ICL5</accession>
<evidence type="ECO:0000313" key="1">
    <source>
        <dbReference type="EMBL" id="KAK7430994.1"/>
    </source>
</evidence>